<keyword evidence="2" id="KW-1133">Transmembrane helix</keyword>
<organism evidence="4 5">
    <name type="scientific">Catenuloplanes indicus</name>
    <dbReference type="NCBI Taxonomy" id="137267"/>
    <lineage>
        <taxon>Bacteria</taxon>
        <taxon>Bacillati</taxon>
        <taxon>Actinomycetota</taxon>
        <taxon>Actinomycetes</taxon>
        <taxon>Micromonosporales</taxon>
        <taxon>Micromonosporaceae</taxon>
        <taxon>Catenuloplanes</taxon>
    </lineage>
</organism>
<accession>A0AAE3VVU9</accession>
<dbReference type="EMBL" id="JAUSUZ010000001">
    <property type="protein sequence ID" value="MDQ0363925.1"/>
    <property type="molecule type" value="Genomic_DNA"/>
</dbReference>
<dbReference type="Pfam" id="PF00892">
    <property type="entry name" value="EamA"/>
    <property type="match status" value="2"/>
</dbReference>
<gene>
    <name evidence="4" type="ORF">J2S42_000594</name>
</gene>
<comment type="similarity">
    <text evidence="1">Belongs to the EamA transporter family.</text>
</comment>
<reference evidence="4 5" key="1">
    <citation type="submission" date="2023-07" db="EMBL/GenBank/DDBJ databases">
        <title>Sequencing the genomes of 1000 actinobacteria strains.</title>
        <authorList>
            <person name="Klenk H.-P."/>
        </authorList>
    </citation>
    <scope>NUCLEOTIDE SEQUENCE [LARGE SCALE GENOMIC DNA]</scope>
    <source>
        <strain evidence="4 5">DSM 44709</strain>
    </source>
</reference>
<feature type="transmembrane region" description="Helical" evidence="2">
    <location>
        <begin position="253"/>
        <end position="272"/>
    </location>
</feature>
<feature type="transmembrane region" description="Helical" evidence="2">
    <location>
        <begin position="47"/>
        <end position="65"/>
    </location>
</feature>
<dbReference type="InterPro" id="IPR000620">
    <property type="entry name" value="EamA_dom"/>
</dbReference>
<feature type="transmembrane region" description="Helical" evidence="2">
    <location>
        <begin position="222"/>
        <end position="241"/>
    </location>
</feature>
<feature type="transmembrane region" description="Helical" evidence="2">
    <location>
        <begin position="104"/>
        <end position="123"/>
    </location>
</feature>
<dbReference type="SUPFAM" id="SSF103481">
    <property type="entry name" value="Multidrug resistance efflux transporter EmrE"/>
    <property type="match status" value="2"/>
</dbReference>
<feature type="transmembrane region" description="Helical" evidence="2">
    <location>
        <begin position="130"/>
        <end position="150"/>
    </location>
</feature>
<feature type="transmembrane region" description="Helical" evidence="2">
    <location>
        <begin position="77"/>
        <end position="98"/>
    </location>
</feature>
<dbReference type="Proteomes" id="UP001240236">
    <property type="component" value="Unassembled WGS sequence"/>
</dbReference>
<protein>
    <submittedName>
        <fullName evidence="4">Drug/metabolite transporter (DMT)-like permease</fullName>
    </submittedName>
</protein>
<dbReference type="AlphaFoldDB" id="A0AAE3VVU9"/>
<dbReference type="RefSeq" id="WP_307234928.1">
    <property type="nucleotide sequence ID" value="NZ_JAUSUZ010000001.1"/>
</dbReference>
<feature type="transmembrane region" description="Helical" evidence="2">
    <location>
        <begin position="278"/>
        <end position="294"/>
    </location>
</feature>
<dbReference type="GO" id="GO:0016020">
    <property type="term" value="C:membrane"/>
    <property type="evidence" value="ECO:0007669"/>
    <property type="project" value="InterPro"/>
</dbReference>
<comment type="caution">
    <text evidence="4">The sequence shown here is derived from an EMBL/GenBank/DDBJ whole genome shotgun (WGS) entry which is preliminary data.</text>
</comment>
<name>A0AAE3VVU9_9ACTN</name>
<feature type="transmembrane region" description="Helical" evidence="2">
    <location>
        <begin position="12"/>
        <end position="35"/>
    </location>
</feature>
<evidence type="ECO:0000313" key="5">
    <source>
        <dbReference type="Proteomes" id="UP001240236"/>
    </source>
</evidence>
<evidence type="ECO:0000256" key="2">
    <source>
        <dbReference type="SAM" id="Phobius"/>
    </source>
</evidence>
<proteinExistence type="inferred from homology"/>
<feature type="domain" description="EamA" evidence="3">
    <location>
        <begin position="161"/>
        <end position="292"/>
    </location>
</feature>
<dbReference type="InterPro" id="IPR037185">
    <property type="entry name" value="EmrE-like"/>
</dbReference>
<evidence type="ECO:0000259" key="3">
    <source>
        <dbReference type="Pfam" id="PF00892"/>
    </source>
</evidence>
<keyword evidence="5" id="KW-1185">Reference proteome</keyword>
<feature type="domain" description="EamA" evidence="3">
    <location>
        <begin position="15"/>
        <end position="148"/>
    </location>
</feature>
<evidence type="ECO:0000313" key="4">
    <source>
        <dbReference type="EMBL" id="MDQ0363925.1"/>
    </source>
</evidence>
<dbReference type="PANTHER" id="PTHR22911:SF79">
    <property type="entry name" value="MOBA-LIKE NTP TRANSFERASE DOMAIN-CONTAINING PROTEIN"/>
    <property type="match status" value="1"/>
</dbReference>
<keyword evidence="2" id="KW-0472">Membrane</keyword>
<dbReference type="PANTHER" id="PTHR22911">
    <property type="entry name" value="ACYL-MALONYL CONDENSING ENZYME-RELATED"/>
    <property type="match status" value="1"/>
</dbReference>
<sequence length="315" mass="32239">MDVTENPAARRSYASGLLAVVVATGLWGVGGTVAGSLFEAGVQPLELVAARTLITVAGLGVLLAVMRTPGPRARISWPLVIGFGLSVGLANALLFLAIAHLPVAVAMVLQNLAPAFVVAWLVLAGRCRPGVRIVAGLLLALAGVACVVELPSTPVGEVNLPGLLFGLGTAAAVAAFSVLGGRATRRYGAIRANVYAFAVSSVAWLLFFIPQGTPGLVRHGEQIGGILFVGVLGTLVPFVLFSWGTARVGAQAGAVNICLEPVFSAVLAWVWLGQALGALQLAGAVMVIAAVVHLQRQPVEERSAPERASLAEATV</sequence>
<feature type="transmembrane region" description="Helical" evidence="2">
    <location>
        <begin position="192"/>
        <end position="210"/>
    </location>
</feature>
<feature type="transmembrane region" description="Helical" evidence="2">
    <location>
        <begin position="162"/>
        <end position="180"/>
    </location>
</feature>
<keyword evidence="2" id="KW-0812">Transmembrane</keyword>
<evidence type="ECO:0000256" key="1">
    <source>
        <dbReference type="ARBA" id="ARBA00007362"/>
    </source>
</evidence>